<keyword evidence="3 5" id="KW-1133">Transmembrane helix</keyword>
<feature type="transmembrane region" description="Helical" evidence="5">
    <location>
        <begin position="231"/>
        <end position="249"/>
    </location>
</feature>
<keyword evidence="4 5" id="KW-0472">Membrane</keyword>
<evidence type="ECO:0000256" key="1">
    <source>
        <dbReference type="ARBA" id="ARBA00004141"/>
    </source>
</evidence>
<feature type="transmembrane region" description="Helical" evidence="5">
    <location>
        <begin position="79"/>
        <end position="96"/>
    </location>
</feature>
<dbReference type="PANTHER" id="PTHR23507:SF1">
    <property type="entry name" value="FI18259P1-RELATED"/>
    <property type="match status" value="1"/>
</dbReference>
<dbReference type="InterPro" id="IPR036259">
    <property type="entry name" value="MFS_trans_sf"/>
</dbReference>
<dbReference type="Pfam" id="PF07690">
    <property type="entry name" value="MFS_1"/>
    <property type="match status" value="1"/>
</dbReference>
<dbReference type="AlphaFoldDB" id="A0AA39XUK7"/>
<evidence type="ECO:0000256" key="3">
    <source>
        <dbReference type="ARBA" id="ARBA00022989"/>
    </source>
</evidence>
<name>A0AA39XUK7_9PEZI</name>
<feature type="transmembrane region" description="Helical" evidence="5">
    <location>
        <begin position="50"/>
        <end position="73"/>
    </location>
</feature>
<feature type="transmembrane region" description="Helical" evidence="5">
    <location>
        <begin position="147"/>
        <end position="167"/>
    </location>
</feature>
<dbReference type="PANTHER" id="PTHR23507">
    <property type="entry name" value="ZGC:174356"/>
    <property type="match status" value="1"/>
</dbReference>
<evidence type="ECO:0000313" key="6">
    <source>
        <dbReference type="EMBL" id="KAK0640514.1"/>
    </source>
</evidence>
<comment type="subcellular location">
    <subcellularLocation>
        <location evidence="1">Membrane</location>
        <topology evidence="1">Multi-pass membrane protein</topology>
    </subcellularLocation>
</comment>
<gene>
    <name evidence="6" type="ORF">DIS24_g9245</name>
</gene>
<dbReference type="Proteomes" id="UP001175001">
    <property type="component" value="Unassembled WGS sequence"/>
</dbReference>
<feature type="transmembrane region" description="Helical" evidence="5">
    <location>
        <begin position="323"/>
        <end position="347"/>
    </location>
</feature>
<protein>
    <submittedName>
        <fullName evidence="6">Uncharacterized protein</fullName>
    </submittedName>
</protein>
<proteinExistence type="predicted"/>
<dbReference type="SUPFAM" id="SSF103473">
    <property type="entry name" value="MFS general substrate transporter"/>
    <property type="match status" value="1"/>
</dbReference>
<reference evidence="6" key="1">
    <citation type="submission" date="2023-06" db="EMBL/GenBank/DDBJ databases">
        <title>Multi-omics analyses reveal the molecular pathogenesis toolkit of Lasiodiplodia hormozganensis, a cross-kingdom pathogen.</title>
        <authorList>
            <person name="Felix C."/>
            <person name="Meneses R."/>
            <person name="Goncalves M.F.M."/>
            <person name="Tilleman L."/>
            <person name="Duarte A.S."/>
            <person name="Jorrin-Novo J.V."/>
            <person name="Van De Peer Y."/>
            <person name="Deforce D."/>
            <person name="Van Nieuwerburgh F."/>
            <person name="Esteves A.C."/>
            <person name="Alves A."/>
        </authorList>
    </citation>
    <scope>NUCLEOTIDE SEQUENCE</scope>
    <source>
        <strain evidence="6">CBS 339.90</strain>
    </source>
</reference>
<keyword evidence="7" id="KW-1185">Reference proteome</keyword>
<comment type="caution">
    <text evidence="6">The sequence shown here is derived from an EMBL/GenBank/DDBJ whole genome shotgun (WGS) entry which is preliminary data.</text>
</comment>
<keyword evidence="2 5" id="KW-0812">Transmembrane</keyword>
<feature type="transmembrane region" description="Helical" evidence="5">
    <location>
        <begin position="295"/>
        <end position="317"/>
    </location>
</feature>
<accession>A0AA39XUK7</accession>
<sequence length="399" mass="41735">MVLAAGVHYSSIWLALSGRVLEGCATDNVLQLVLNTLYLRASEQTQVSRLFGLSLALFMVGQGLSPIISGLFADFRASFAMATLLFGLCFSYTWLLPTACIPEEQPAQAGGVEDEDRPQTKTTPATVLLLHPLRAAVRTRALWAPEAALLLFLAATSYLYPAILVFASTRHGFTAAQNGWIVSLTAASCSCSLLAVHVVWPRLRGLVAAADPDPVNNEAPSRARVAFDANYRNAAASMLLLAAVCPAIGLTTRAWQVYALAAVAALGLSAPAFVKSHAVGLLVENDDDDDRTQALTALALMETCGALLSPVVLGVAAREDGSSVFFVAAALVVAALAVLTGGAVDVASGGGGRRVRQLWSAGAFLSVTDDAASARLGTRADVLLEPEDSGRVRAGWLSN</sequence>
<feature type="transmembrane region" description="Helical" evidence="5">
    <location>
        <begin position="179"/>
        <end position="200"/>
    </location>
</feature>
<dbReference type="GO" id="GO:0016020">
    <property type="term" value="C:membrane"/>
    <property type="evidence" value="ECO:0007669"/>
    <property type="project" value="UniProtKB-SubCell"/>
</dbReference>
<dbReference type="GO" id="GO:0022857">
    <property type="term" value="F:transmembrane transporter activity"/>
    <property type="evidence" value="ECO:0007669"/>
    <property type="project" value="InterPro"/>
</dbReference>
<evidence type="ECO:0000313" key="7">
    <source>
        <dbReference type="Proteomes" id="UP001175001"/>
    </source>
</evidence>
<evidence type="ECO:0000256" key="5">
    <source>
        <dbReference type="SAM" id="Phobius"/>
    </source>
</evidence>
<dbReference type="EMBL" id="JAUJDW010000079">
    <property type="protein sequence ID" value="KAK0640514.1"/>
    <property type="molecule type" value="Genomic_DNA"/>
</dbReference>
<evidence type="ECO:0000256" key="2">
    <source>
        <dbReference type="ARBA" id="ARBA00022692"/>
    </source>
</evidence>
<feature type="transmembrane region" description="Helical" evidence="5">
    <location>
        <begin position="255"/>
        <end position="274"/>
    </location>
</feature>
<evidence type="ECO:0000256" key="4">
    <source>
        <dbReference type="ARBA" id="ARBA00023136"/>
    </source>
</evidence>
<organism evidence="6 7">
    <name type="scientific">Lasiodiplodia hormozganensis</name>
    <dbReference type="NCBI Taxonomy" id="869390"/>
    <lineage>
        <taxon>Eukaryota</taxon>
        <taxon>Fungi</taxon>
        <taxon>Dikarya</taxon>
        <taxon>Ascomycota</taxon>
        <taxon>Pezizomycotina</taxon>
        <taxon>Dothideomycetes</taxon>
        <taxon>Dothideomycetes incertae sedis</taxon>
        <taxon>Botryosphaeriales</taxon>
        <taxon>Botryosphaeriaceae</taxon>
        <taxon>Lasiodiplodia</taxon>
    </lineage>
</organism>
<dbReference type="Gene3D" id="1.20.1250.20">
    <property type="entry name" value="MFS general substrate transporter like domains"/>
    <property type="match status" value="1"/>
</dbReference>
<dbReference type="InterPro" id="IPR011701">
    <property type="entry name" value="MFS"/>
</dbReference>